<name>A0A8T3B9N6_DENNO</name>
<reference evidence="1" key="1">
    <citation type="journal article" date="2022" name="Front. Genet.">
        <title>Chromosome-Scale Assembly of the Dendrobium nobile Genome Provides Insights Into the Molecular Mechanism of the Biosynthesis of the Medicinal Active Ingredient of Dendrobium.</title>
        <authorList>
            <person name="Xu Q."/>
            <person name="Niu S.-C."/>
            <person name="Li K.-L."/>
            <person name="Zheng P.-J."/>
            <person name="Zhang X.-J."/>
            <person name="Jia Y."/>
            <person name="Liu Y."/>
            <person name="Niu Y.-X."/>
            <person name="Yu L.-H."/>
            <person name="Chen D.-F."/>
            <person name="Zhang G.-Q."/>
        </authorList>
    </citation>
    <scope>NUCLEOTIDE SEQUENCE</scope>
    <source>
        <tissue evidence="1">Leaf</tissue>
    </source>
</reference>
<gene>
    <name evidence="1" type="ORF">KFK09_014345</name>
</gene>
<accession>A0A8T3B9N6</accession>
<organism evidence="1 2">
    <name type="scientific">Dendrobium nobile</name>
    <name type="common">Orchid</name>
    <dbReference type="NCBI Taxonomy" id="94219"/>
    <lineage>
        <taxon>Eukaryota</taxon>
        <taxon>Viridiplantae</taxon>
        <taxon>Streptophyta</taxon>
        <taxon>Embryophyta</taxon>
        <taxon>Tracheophyta</taxon>
        <taxon>Spermatophyta</taxon>
        <taxon>Magnoliopsida</taxon>
        <taxon>Liliopsida</taxon>
        <taxon>Asparagales</taxon>
        <taxon>Orchidaceae</taxon>
        <taxon>Epidendroideae</taxon>
        <taxon>Malaxideae</taxon>
        <taxon>Dendrobiinae</taxon>
        <taxon>Dendrobium</taxon>
    </lineage>
</organism>
<keyword evidence="2" id="KW-1185">Reference proteome</keyword>
<evidence type="ECO:0000313" key="2">
    <source>
        <dbReference type="Proteomes" id="UP000829196"/>
    </source>
</evidence>
<comment type="caution">
    <text evidence="1">The sequence shown here is derived from an EMBL/GenBank/DDBJ whole genome shotgun (WGS) entry which is preliminary data.</text>
</comment>
<dbReference type="PANTHER" id="PTHR36020">
    <property type="entry name" value="TRANSMEMBRANE PROTEIN"/>
    <property type="match status" value="1"/>
</dbReference>
<dbReference type="Proteomes" id="UP000829196">
    <property type="component" value="Unassembled WGS sequence"/>
</dbReference>
<dbReference type="EMBL" id="JAGYWB010000010">
    <property type="protein sequence ID" value="KAI0508210.1"/>
    <property type="molecule type" value="Genomic_DNA"/>
</dbReference>
<dbReference type="PANTHER" id="PTHR36020:SF1">
    <property type="entry name" value="TRANSMEMBRANE PROTEIN"/>
    <property type="match status" value="1"/>
</dbReference>
<dbReference type="AlphaFoldDB" id="A0A8T3B9N6"/>
<proteinExistence type="predicted"/>
<sequence length="630" mass="68252">MASAIFSYLKNVWPFSLMKDDDLKASNKLVNRLAIPEQTKQFVFAIRDSDSHVVVYILAAQNLSEQSAIDADRLIKEVRPNAVVVSVAPSALPDIQVEEKCSSENHVNHIPTSSFGVLKRCLFEKIKKEQYDSFAGCQVLQAIFGIGFYGHFLSAKRAAENVDSHFLLLELPYENSGPDASTTCSESGNESSSPRLHLQTNSLLPGKITSSVSPSSKRFFVSDLLQSDMVKSLIPSLDLLVSSLIVDPIAQQDQEGSLSSNYQVPPFAESVYSLLVDLHHIFKDLPAIGKALSSAQKMLVDVNEGETVDTKTLSNAQNFRIAIEGLRIALNKAAQKPITEQNTTNSKVADFYDLPTEDKCHVLFAQALKKQAGNFGAVVAIVDAASVAGLRRHWNTSVPPEVADLANHCVMHYCDDLDNGDEIPIDNHEKKKKLTDKPVVAISAGATALLGVTSFSKAMPASSLVKAATVHVSSSFKFGLLQIQRKVAFGLSKIIFPSKLLAPGLSTGTKLAASAEKIRAVTHSMIATAERTSLFAIRTSFYEIMRKRNVRPVGCAPWVSFACSMGACAGLITYGDGIECAAESFPSVSTIASMGRGLQSLKQASQQVKATSGVKVHEALQYFLHSVRRS</sequence>
<evidence type="ECO:0000313" key="1">
    <source>
        <dbReference type="EMBL" id="KAI0508210.1"/>
    </source>
</evidence>
<protein>
    <submittedName>
        <fullName evidence="1">Uncharacterized protein</fullName>
    </submittedName>
</protein>
<dbReference type="OrthoDB" id="1908857at2759"/>